<dbReference type="Proteomes" id="UP000052022">
    <property type="component" value="Unassembled WGS sequence"/>
</dbReference>
<dbReference type="EMBL" id="CYSD01000028">
    <property type="protein sequence ID" value="CUH78199.1"/>
    <property type="molecule type" value="Genomic_DNA"/>
</dbReference>
<dbReference type="STRING" id="928856.SAMN04488049_1363"/>
<accession>A0A0P1G9S5</accession>
<sequence>MSRFPHGKDPAQVSSWLGLYDTKSRTWDVAYSSGLSLVIGKHTFLFLGLENLRIGVVSITGAGLTASLRTKALMRGSGAAGKIPRQELQKPVDLTETYINHTDYIKDTMDVDSARTGLELLKHLNKNVSRIVAEVPFSFHDIEAAWGSIYGFNVDIMLAGVQKYWIDMSPDVIADDVMYFRDQSVYNLDDGQVGAGLGTMHGKWTVERSYDLWAETSALAQAKLGLEYQAFKTPDIRPNSALPNAIHPFLRDLPILGYPVSPHILSRYFGVKETTP</sequence>
<proteinExistence type="predicted"/>
<keyword evidence="2" id="KW-1185">Reference proteome</keyword>
<gene>
    <name evidence="1" type="ORF">TRM7557_01766</name>
</gene>
<dbReference type="AlphaFoldDB" id="A0A0P1G9S5"/>
<organism evidence="1 2">
    <name type="scientific">Tritonibacter multivorans</name>
    <dbReference type="NCBI Taxonomy" id="928856"/>
    <lineage>
        <taxon>Bacteria</taxon>
        <taxon>Pseudomonadati</taxon>
        <taxon>Pseudomonadota</taxon>
        <taxon>Alphaproteobacteria</taxon>
        <taxon>Rhodobacterales</taxon>
        <taxon>Paracoccaceae</taxon>
        <taxon>Tritonibacter</taxon>
    </lineage>
</organism>
<evidence type="ECO:0000313" key="1">
    <source>
        <dbReference type="EMBL" id="CUH78199.1"/>
    </source>
</evidence>
<protein>
    <submittedName>
        <fullName evidence="1">Uncharacterized protein</fullName>
    </submittedName>
</protein>
<reference evidence="1 2" key="1">
    <citation type="submission" date="2015-09" db="EMBL/GenBank/DDBJ databases">
        <authorList>
            <consortium name="Swine Surveillance"/>
        </authorList>
    </citation>
    <scope>NUCLEOTIDE SEQUENCE [LARGE SCALE GENOMIC DNA]</scope>
    <source>
        <strain evidence="1 2">CECT 7557</strain>
    </source>
</reference>
<evidence type="ECO:0000313" key="2">
    <source>
        <dbReference type="Proteomes" id="UP000052022"/>
    </source>
</evidence>
<dbReference type="RefSeq" id="WP_165592440.1">
    <property type="nucleotide sequence ID" value="NZ_CYSD01000028.1"/>
</dbReference>
<name>A0A0P1G9S5_9RHOB</name>